<gene>
    <name evidence="2" type="ORF">M6B38_168300</name>
    <name evidence="1" type="ORF">M6B38_215380</name>
</gene>
<dbReference type="EMBL" id="JANAVB010040596">
    <property type="protein sequence ID" value="KAJ6797989.1"/>
    <property type="molecule type" value="Genomic_DNA"/>
</dbReference>
<sequence>MCVHSQHQHIIRVQTPIRQPCPNPCVRVLAHTKSIHSCDQPLHHST</sequence>
<comment type="caution">
    <text evidence="2">The sequence shown here is derived from an EMBL/GenBank/DDBJ whole genome shotgun (WGS) entry which is preliminary data.</text>
</comment>
<reference evidence="2" key="2">
    <citation type="submission" date="2023-04" db="EMBL/GenBank/DDBJ databases">
        <authorList>
            <person name="Bruccoleri R.E."/>
            <person name="Oakeley E.J."/>
            <person name="Faust A.-M."/>
            <person name="Dessus-Babus S."/>
            <person name="Altorfer M."/>
            <person name="Burckhardt D."/>
            <person name="Oertli M."/>
            <person name="Naumann U."/>
            <person name="Petersen F."/>
            <person name="Wong J."/>
        </authorList>
    </citation>
    <scope>NUCLEOTIDE SEQUENCE</scope>
    <source>
        <strain evidence="2">GSM-AAB239-AS_SAM_17_03QT</strain>
        <tissue evidence="2">Leaf</tissue>
    </source>
</reference>
<name>A0AAX6EWI8_IRIPA</name>
<dbReference type="Proteomes" id="UP001140949">
    <property type="component" value="Unassembled WGS sequence"/>
</dbReference>
<organism evidence="2 3">
    <name type="scientific">Iris pallida</name>
    <name type="common">Sweet iris</name>
    <dbReference type="NCBI Taxonomy" id="29817"/>
    <lineage>
        <taxon>Eukaryota</taxon>
        <taxon>Viridiplantae</taxon>
        <taxon>Streptophyta</taxon>
        <taxon>Embryophyta</taxon>
        <taxon>Tracheophyta</taxon>
        <taxon>Spermatophyta</taxon>
        <taxon>Magnoliopsida</taxon>
        <taxon>Liliopsida</taxon>
        <taxon>Asparagales</taxon>
        <taxon>Iridaceae</taxon>
        <taxon>Iridoideae</taxon>
        <taxon>Irideae</taxon>
        <taxon>Iris</taxon>
    </lineage>
</organism>
<reference evidence="2" key="1">
    <citation type="journal article" date="2023" name="GigaByte">
        <title>Genome assembly of the bearded iris, Iris pallida Lam.</title>
        <authorList>
            <person name="Bruccoleri R.E."/>
            <person name="Oakeley E.J."/>
            <person name="Faust A.M.E."/>
            <person name="Altorfer M."/>
            <person name="Dessus-Babus S."/>
            <person name="Burckhardt D."/>
            <person name="Oertli M."/>
            <person name="Naumann U."/>
            <person name="Petersen F."/>
            <person name="Wong J."/>
        </authorList>
    </citation>
    <scope>NUCLEOTIDE SEQUENCE</scope>
    <source>
        <strain evidence="2">GSM-AAB239-AS_SAM_17_03QT</strain>
    </source>
</reference>
<keyword evidence="3" id="KW-1185">Reference proteome</keyword>
<accession>A0AAX6EWI8</accession>
<evidence type="ECO:0000313" key="2">
    <source>
        <dbReference type="EMBL" id="KAJ6808155.1"/>
    </source>
</evidence>
<proteinExistence type="predicted"/>
<dbReference type="AlphaFoldDB" id="A0AAX6EWI8"/>
<protein>
    <submittedName>
        <fullName evidence="2">Extensin</fullName>
    </submittedName>
</protein>
<evidence type="ECO:0000313" key="3">
    <source>
        <dbReference type="Proteomes" id="UP001140949"/>
    </source>
</evidence>
<evidence type="ECO:0000313" key="1">
    <source>
        <dbReference type="EMBL" id="KAJ6797989.1"/>
    </source>
</evidence>
<dbReference type="EMBL" id="JANAVB010033580">
    <property type="protein sequence ID" value="KAJ6808155.1"/>
    <property type="molecule type" value="Genomic_DNA"/>
</dbReference>